<evidence type="ECO:0000313" key="2">
    <source>
        <dbReference type="EMBL" id="POR52801.1"/>
    </source>
</evidence>
<protein>
    <submittedName>
        <fullName evidence="2">Uncharacterized protein</fullName>
    </submittedName>
</protein>
<evidence type="ECO:0000313" key="3">
    <source>
        <dbReference type="Proteomes" id="UP000237381"/>
    </source>
</evidence>
<organism evidence="2 3">
    <name type="scientific">Paraburkholderia eburnea</name>
    <dbReference type="NCBI Taxonomy" id="1189126"/>
    <lineage>
        <taxon>Bacteria</taxon>
        <taxon>Pseudomonadati</taxon>
        <taxon>Pseudomonadota</taxon>
        <taxon>Betaproteobacteria</taxon>
        <taxon>Burkholderiales</taxon>
        <taxon>Burkholderiaceae</taxon>
        <taxon>Paraburkholderia</taxon>
    </lineage>
</organism>
<gene>
    <name evidence="2" type="ORF">B0G62_10498</name>
</gene>
<dbReference type="Proteomes" id="UP000237381">
    <property type="component" value="Unassembled WGS sequence"/>
</dbReference>
<feature type="signal peptide" evidence="1">
    <location>
        <begin position="1"/>
        <end position="37"/>
    </location>
</feature>
<name>A0A2S4MDS2_9BURK</name>
<keyword evidence="1" id="KW-0732">Signal</keyword>
<accession>A0A2S4MDS2</accession>
<proteinExistence type="predicted"/>
<comment type="caution">
    <text evidence="2">The sequence shown here is derived from an EMBL/GenBank/DDBJ whole genome shotgun (WGS) entry which is preliminary data.</text>
</comment>
<evidence type="ECO:0000256" key="1">
    <source>
        <dbReference type="SAM" id="SignalP"/>
    </source>
</evidence>
<keyword evidence="3" id="KW-1185">Reference proteome</keyword>
<sequence>MQYRRPVQPPLGVTTVKQKIIIAASILLLAHAAGAIAQTSTSASATQNSAATSTAQGTIQFSQEPEHTTQTIRNVSAPVLGAYAASFSQMNCGQTVQFGGAIAGVSLVGGASHSLLDCKLEVAAAETVRQATVTSDETTKTNLQKAAILIRCQVSKEVYDAYRAAGFDCKLKPEELQSRTDTQPENYRVAAK</sequence>
<dbReference type="EMBL" id="PQGA01000004">
    <property type="protein sequence ID" value="POR52801.1"/>
    <property type="molecule type" value="Genomic_DNA"/>
</dbReference>
<dbReference type="AlphaFoldDB" id="A0A2S4MDS2"/>
<feature type="chain" id="PRO_5015453366" evidence="1">
    <location>
        <begin position="38"/>
        <end position="192"/>
    </location>
</feature>
<reference evidence="2 3" key="1">
    <citation type="submission" date="2018-01" db="EMBL/GenBank/DDBJ databases">
        <title>Genomic Encyclopedia of Type Strains, Phase III (KMG-III): the genomes of soil and plant-associated and newly described type strains.</title>
        <authorList>
            <person name="Whitman W."/>
        </authorList>
    </citation>
    <scope>NUCLEOTIDE SEQUENCE [LARGE SCALE GENOMIC DNA]</scope>
    <source>
        <strain evidence="2 3">JCM 18070</strain>
    </source>
</reference>